<comment type="catalytic activity">
    <reaction evidence="1">
        <text>N(6)-(dimethylallyl)adenosine 5'-phosphate + H2O = N(6)-dimethylallyladenine + D-ribose 5-phosphate</text>
        <dbReference type="Rhea" id="RHEA:48560"/>
        <dbReference type="ChEBI" id="CHEBI:15377"/>
        <dbReference type="ChEBI" id="CHEBI:17660"/>
        <dbReference type="ChEBI" id="CHEBI:57526"/>
        <dbReference type="ChEBI" id="CHEBI:78346"/>
        <dbReference type="EC" id="3.2.2.n1"/>
    </reaction>
</comment>
<evidence type="ECO:0000256" key="1">
    <source>
        <dbReference type="RuleBase" id="RU363015"/>
    </source>
</evidence>
<dbReference type="Proteomes" id="UP000325415">
    <property type="component" value="Unassembled WGS sequence"/>
</dbReference>
<dbReference type="NCBIfam" id="TIGR00730">
    <property type="entry name" value="Rossman fold protein, TIGR00730 family"/>
    <property type="match status" value="1"/>
</dbReference>
<dbReference type="OrthoDB" id="9801098at2"/>
<dbReference type="Gene3D" id="3.40.50.450">
    <property type="match status" value="1"/>
</dbReference>
<accession>A0A5N6RV07</accession>
<feature type="compositionally biased region" description="Polar residues" evidence="2">
    <location>
        <begin position="14"/>
        <end position="29"/>
    </location>
</feature>
<dbReference type="InterPro" id="IPR005269">
    <property type="entry name" value="LOG"/>
</dbReference>
<keyword evidence="1" id="KW-0203">Cytokinin biosynthesis</keyword>
<gene>
    <name evidence="3" type="ORF">DDE84_11495</name>
</gene>
<dbReference type="Pfam" id="PF03641">
    <property type="entry name" value="Lysine_decarbox"/>
    <property type="match status" value="1"/>
</dbReference>
<dbReference type="SUPFAM" id="SSF102405">
    <property type="entry name" value="MCP/YpsA-like"/>
    <property type="match status" value="1"/>
</dbReference>
<evidence type="ECO:0000256" key="2">
    <source>
        <dbReference type="SAM" id="MobiDB-lite"/>
    </source>
</evidence>
<comment type="caution">
    <text evidence="3">The sequence shown here is derived from an EMBL/GenBank/DDBJ whole genome shotgun (WGS) entry which is preliminary data.</text>
</comment>
<dbReference type="GO" id="GO:0005829">
    <property type="term" value="C:cytosol"/>
    <property type="evidence" value="ECO:0007669"/>
    <property type="project" value="TreeGrafter"/>
</dbReference>
<dbReference type="GO" id="GO:0102682">
    <property type="term" value="F:cytokinin riboside 5'-monophosphate phosphoribohydrolase activity"/>
    <property type="evidence" value="ECO:0007669"/>
    <property type="project" value="RHEA"/>
</dbReference>
<sequence>MTENETESEGGLSVNENTKGEQPTNDSLAESNGSGEGSEDGEGDDTSQDNSSRSPLGEGYRRGPVLLRGSMVPSDNTTANLLKEEQSTDWLHMDPWRVLRIQAEFVDGFGALAELGPAISVFGSARSKESDPDYLSAMHMGEAIAKHNVAVITGGGPGIMEAANRGASSAGGKSVGLGIELPREQGINQWVNLGISFRYFFVRKTMFVKYSSGVIVCPGGFGTLDELFELLTLVQTHKVKSIPVVLFDTAYWRGLFDWLGATVQGRGFISPLDPELVAFTDDPDEAVRVAVSGIAQ</sequence>
<dbReference type="InterPro" id="IPR031100">
    <property type="entry name" value="LOG_fam"/>
</dbReference>
<keyword evidence="1" id="KW-0378">Hydrolase</keyword>
<comment type="similarity">
    <text evidence="1">Belongs to the LOG family.</text>
</comment>
<organism evidence="3 4">
    <name type="scientific">Bifidobacterium tibiigranuli</name>
    <dbReference type="NCBI Taxonomy" id="2172043"/>
    <lineage>
        <taxon>Bacteria</taxon>
        <taxon>Bacillati</taxon>
        <taxon>Actinomycetota</taxon>
        <taxon>Actinomycetes</taxon>
        <taxon>Bifidobacteriales</taxon>
        <taxon>Bifidobacteriaceae</taxon>
        <taxon>Bifidobacterium</taxon>
    </lineage>
</organism>
<feature type="compositionally biased region" description="Acidic residues" evidence="2">
    <location>
        <begin position="37"/>
        <end position="47"/>
    </location>
</feature>
<dbReference type="AlphaFoldDB" id="A0A5N6RV07"/>
<dbReference type="EMBL" id="QDAG01000015">
    <property type="protein sequence ID" value="KAE8126285.1"/>
    <property type="molecule type" value="Genomic_DNA"/>
</dbReference>
<name>A0A5N6RV07_9BIFI</name>
<reference evidence="3 4" key="1">
    <citation type="submission" date="2018-04" db="EMBL/GenBank/DDBJ databases">
        <authorList>
            <person name="Eckel V.P."/>
            <person name="Vogel R.F."/>
        </authorList>
    </citation>
    <scope>NUCLEOTIDE SEQUENCE [LARGE SCALE GENOMIC DNA]</scope>
    <source>
        <strain evidence="4">TMW 2.1764</strain>
    </source>
</reference>
<protein>
    <recommendedName>
        <fullName evidence="1">Cytokinin riboside 5'-monophosphate phosphoribohydrolase</fullName>
        <ecNumber evidence="1">3.2.2.n1</ecNumber>
    </recommendedName>
</protein>
<dbReference type="PANTHER" id="PTHR43393:SF2">
    <property type="entry name" value="CYTOKININ RIBOSIDE 5'-MONOPHOSPHATE PHOSPHORIBOHYDROLASE"/>
    <property type="match status" value="1"/>
</dbReference>
<comment type="catalytic activity">
    <reaction evidence="1">
        <text>9-ribosyl-trans-zeatin 5'-phosphate + H2O = trans-zeatin + D-ribose 5-phosphate</text>
        <dbReference type="Rhea" id="RHEA:48564"/>
        <dbReference type="ChEBI" id="CHEBI:15377"/>
        <dbReference type="ChEBI" id="CHEBI:16522"/>
        <dbReference type="ChEBI" id="CHEBI:78346"/>
        <dbReference type="ChEBI" id="CHEBI:87947"/>
        <dbReference type="EC" id="3.2.2.n1"/>
    </reaction>
</comment>
<dbReference type="InterPro" id="IPR052341">
    <property type="entry name" value="LOG_family_nucleotidases"/>
</dbReference>
<dbReference type="PANTHER" id="PTHR43393">
    <property type="entry name" value="CYTOKININ RIBOSIDE 5'-MONOPHOSPHATE PHOSPHORIBOHYDROLASE"/>
    <property type="match status" value="1"/>
</dbReference>
<evidence type="ECO:0000313" key="4">
    <source>
        <dbReference type="Proteomes" id="UP000325415"/>
    </source>
</evidence>
<dbReference type="GO" id="GO:0009691">
    <property type="term" value="P:cytokinin biosynthetic process"/>
    <property type="evidence" value="ECO:0007669"/>
    <property type="project" value="UniProtKB-UniRule"/>
</dbReference>
<evidence type="ECO:0000313" key="3">
    <source>
        <dbReference type="EMBL" id="KAE8126285.1"/>
    </source>
</evidence>
<keyword evidence="4" id="KW-1185">Reference proteome</keyword>
<dbReference type="EC" id="3.2.2.n1" evidence="1"/>
<feature type="region of interest" description="Disordered" evidence="2">
    <location>
        <begin position="1"/>
        <end position="74"/>
    </location>
</feature>
<proteinExistence type="inferred from homology"/>